<dbReference type="RefSeq" id="WP_076552394.1">
    <property type="nucleotide sequence ID" value="NZ_FTOL01000004.1"/>
</dbReference>
<evidence type="ECO:0000259" key="3">
    <source>
        <dbReference type="Pfam" id="PF13102"/>
    </source>
</evidence>
<keyword evidence="5" id="KW-1185">Reference proteome</keyword>
<dbReference type="EMBL" id="FTOL01000004">
    <property type="protein sequence ID" value="SIT02684.1"/>
    <property type="molecule type" value="Genomic_DNA"/>
</dbReference>
<dbReference type="InterPro" id="IPR013762">
    <property type="entry name" value="Integrase-like_cat_sf"/>
</dbReference>
<protein>
    <submittedName>
        <fullName evidence="4">Phage integrase SAM-like domain-containing protein</fullName>
    </submittedName>
</protein>
<dbReference type="Gene3D" id="1.10.150.130">
    <property type="match status" value="1"/>
</dbReference>
<sequence>MLKVKFLVKNPKEGLNTIYVRVRAGRKLDLISTTKEVTNLSDWNSEDGFLLESFKELRNGKMVDRRGAEVKNRILENTKVNYRLAELKKEIEDTYKASGQFDTPTLKGLIFPVVIETEDLSKQGFVDYCDIFVKSKGSSISEDYVTKVESIKDIVKHYVKGKKLKSLSLLDINVDFKNDFEKHCSSEVYGVNYFERNFKFMKTILYHAQSNGYPIYHGLSKIKCLTEKTMFVILTPQELELIEEREFSDEHLETAKDWLLISCYSGQRISDFMRFNTNMITKKPTKEGERYFIEFIQEKTKKQILLPLHKKIIKILKKRDWSFPRKMSEPRYNEHIKRVCEFVGIDEEVEGTLSIDLSKEGKTSISTKNKRRKVKGMYPKYKLISSHTGRRSFASNNFGTIPTPLLMRATGHSSEAMLLKYIGKIEEQQSLALAEYL</sequence>
<accession>A0A1N7NWH1</accession>
<feature type="domain" description="Phage integrase SAM-like" evidence="3">
    <location>
        <begin position="125"/>
        <end position="213"/>
    </location>
</feature>
<evidence type="ECO:0000313" key="4">
    <source>
        <dbReference type="EMBL" id="SIT02684.1"/>
    </source>
</evidence>
<dbReference type="AlphaFoldDB" id="A0A1N7NWH1"/>
<dbReference type="SUPFAM" id="SSF56349">
    <property type="entry name" value="DNA breaking-rejoining enzymes"/>
    <property type="match status" value="1"/>
</dbReference>
<dbReference type="GO" id="GO:0015074">
    <property type="term" value="P:DNA integration"/>
    <property type="evidence" value="ECO:0007669"/>
    <property type="project" value="InterPro"/>
</dbReference>
<dbReference type="GO" id="GO:0006310">
    <property type="term" value="P:DNA recombination"/>
    <property type="evidence" value="ECO:0007669"/>
    <property type="project" value="UniProtKB-KW"/>
</dbReference>
<dbReference type="Gene3D" id="1.10.443.10">
    <property type="entry name" value="Intergrase catalytic core"/>
    <property type="match status" value="1"/>
</dbReference>
<keyword evidence="2" id="KW-0233">DNA recombination</keyword>
<dbReference type="GO" id="GO:0003677">
    <property type="term" value="F:DNA binding"/>
    <property type="evidence" value="ECO:0007669"/>
    <property type="project" value="UniProtKB-KW"/>
</dbReference>
<dbReference type="InterPro" id="IPR011010">
    <property type="entry name" value="DNA_brk_join_enz"/>
</dbReference>
<dbReference type="Proteomes" id="UP000186744">
    <property type="component" value="Unassembled WGS sequence"/>
</dbReference>
<evidence type="ECO:0000256" key="2">
    <source>
        <dbReference type="ARBA" id="ARBA00023172"/>
    </source>
</evidence>
<organism evidence="4 5">
    <name type="scientific">Chryseobacterium ureilyticum</name>
    <dbReference type="NCBI Taxonomy" id="373668"/>
    <lineage>
        <taxon>Bacteria</taxon>
        <taxon>Pseudomonadati</taxon>
        <taxon>Bacteroidota</taxon>
        <taxon>Flavobacteriia</taxon>
        <taxon>Flavobacteriales</taxon>
        <taxon>Weeksellaceae</taxon>
        <taxon>Chryseobacterium group</taxon>
        <taxon>Chryseobacterium</taxon>
    </lineage>
</organism>
<dbReference type="InterPro" id="IPR025269">
    <property type="entry name" value="SAM-like_dom"/>
</dbReference>
<dbReference type="Pfam" id="PF13102">
    <property type="entry name" value="Phage_int_SAM_5"/>
    <property type="match status" value="1"/>
</dbReference>
<evidence type="ECO:0000313" key="5">
    <source>
        <dbReference type="Proteomes" id="UP000186744"/>
    </source>
</evidence>
<reference evidence="5" key="1">
    <citation type="submission" date="2017-01" db="EMBL/GenBank/DDBJ databases">
        <authorList>
            <person name="Varghese N."/>
            <person name="Submissions S."/>
        </authorList>
    </citation>
    <scope>NUCLEOTIDE SEQUENCE [LARGE SCALE GENOMIC DNA]</scope>
    <source>
        <strain evidence="5">DSM 18017</strain>
    </source>
</reference>
<evidence type="ECO:0000256" key="1">
    <source>
        <dbReference type="ARBA" id="ARBA00023125"/>
    </source>
</evidence>
<name>A0A1N7NWH1_9FLAO</name>
<proteinExistence type="predicted"/>
<gene>
    <name evidence="4" type="ORF">SAMN05421786_104129</name>
</gene>
<dbReference type="InterPro" id="IPR010998">
    <property type="entry name" value="Integrase_recombinase_N"/>
</dbReference>
<keyword evidence="1" id="KW-0238">DNA-binding</keyword>
<dbReference type="STRING" id="373668.SAMN05421786_104129"/>